<gene>
    <name evidence="3" type="ORF">HMPREF1991_01643</name>
</gene>
<dbReference type="Gene3D" id="1.25.40.10">
    <property type="entry name" value="Tetratricopeptide repeat domain"/>
    <property type="match status" value="2"/>
</dbReference>
<evidence type="ECO:0000313" key="4">
    <source>
        <dbReference type="Proteomes" id="UP000027442"/>
    </source>
</evidence>
<dbReference type="PATRIC" id="fig|1122985.7.peg.1707"/>
<dbReference type="EMBL" id="JNGW01000069">
    <property type="protein sequence ID" value="KDR52294.1"/>
    <property type="molecule type" value="Genomic_DNA"/>
</dbReference>
<dbReference type="InterPro" id="IPR011990">
    <property type="entry name" value="TPR-like_helical_dom_sf"/>
</dbReference>
<reference evidence="3 4" key="1">
    <citation type="submission" date="2013-08" db="EMBL/GenBank/DDBJ databases">
        <authorList>
            <person name="Weinstock G."/>
            <person name="Sodergren E."/>
            <person name="Wylie T."/>
            <person name="Fulton L."/>
            <person name="Fulton R."/>
            <person name="Fronick C."/>
            <person name="O'Laughlin M."/>
            <person name="Godfrey J."/>
            <person name="Miner T."/>
            <person name="Herter B."/>
            <person name="Appelbaum E."/>
            <person name="Cordes M."/>
            <person name="Lek S."/>
            <person name="Wollam A."/>
            <person name="Pepin K.H."/>
            <person name="Palsikar V.B."/>
            <person name="Mitreva M."/>
            <person name="Wilson R.K."/>
        </authorList>
    </citation>
    <scope>NUCLEOTIDE SEQUENCE [LARGE SCALE GENOMIC DNA]</scope>
    <source>
        <strain evidence="3 4">ATCC 15930</strain>
    </source>
</reference>
<dbReference type="AlphaFoldDB" id="A0A069QJS7"/>
<dbReference type="SMART" id="SM00028">
    <property type="entry name" value="TPR"/>
    <property type="match status" value="5"/>
</dbReference>
<comment type="caution">
    <text evidence="3">The sequence shown here is derived from an EMBL/GenBank/DDBJ whole genome shotgun (WGS) entry which is preliminary data.</text>
</comment>
<protein>
    <submittedName>
        <fullName evidence="3">Tetratricopeptide repeat protein</fullName>
    </submittedName>
</protein>
<dbReference type="Proteomes" id="UP000027442">
    <property type="component" value="Unassembled WGS sequence"/>
</dbReference>
<name>A0A069QJS7_HOYLO</name>
<dbReference type="HOGENOM" id="CLU_003728_3_0_10"/>
<accession>A0A069QJS7</accession>
<dbReference type="SUPFAM" id="SSF48452">
    <property type="entry name" value="TPR-like"/>
    <property type="match status" value="2"/>
</dbReference>
<evidence type="ECO:0000256" key="2">
    <source>
        <dbReference type="ARBA" id="ARBA00022803"/>
    </source>
</evidence>
<dbReference type="InterPro" id="IPR019734">
    <property type="entry name" value="TPR_rpt"/>
</dbReference>
<evidence type="ECO:0000256" key="1">
    <source>
        <dbReference type="ARBA" id="ARBA00022737"/>
    </source>
</evidence>
<organism evidence="3 4">
    <name type="scientific">Hoylesella loescheii DSM 19665 = JCM 12249 = ATCC 15930</name>
    <dbReference type="NCBI Taxonomy" id="1122985"/>
    <lineage>
        <taxon>Bacteria</taxon>
        <taxon>Pseudomonadati</taxon>
        <taxon>Bacteroidota</taxon>
        <taxon>Bacteroidia</taxon>
        <taxon>Bacteroidales</taxon>
        <taxon>Prevotellaceae</taxon>
        <taxon>Hoylesella</taxon>
    </lineage>
</organism>
<dbReference type="Pfam" id="PF13432">
    <property type="entry name" value="TPR_16"/>
    <property type="match status" value="1"/>
</dbReference>
<dbReference type="eggNOG" id="COG0457">
    <property type="taxonomic scope" value="Bacteria"/>
</dbReference>
<proteinExistence type="predicted"/>
<dbReference type="InterPro" id="IPR050498">
    <property type="entry name" value="Ycf3"/>
</dbReference>
<keyword evidence="2" id="KW-0802">TPR repeat</keyword>
<dbReference type="RefSeq" id="WP_018967290.1">
    <property type="nucleotide sequence ID" value="NZ_KB899214.1"/>
</dbReference>
<dbReference type="PANTHER" id="PTHR44858">
    <property type="entry name" value="TETRATRICOPEPTIDE REPEAT PROTEIN 6"/>
    <property type="match status" value="1"/>
</dbReference>
<sequence length="259" mass="28958">MNILKALFGGKTEDPEERKQDEEAKNFDILKFDGVKALHLGEANHAINCFTQALNYKDDLETRDYLSQAFLMANEPLKAYEQLQKLAEAQPDNPKIFMRMADVAYRMDDYGAMADACEKALLIDEASPTVHYLYARACIGQGDNVNAVAMLTKAILTTPDYLDAYLLRGETLLAMDSLEEAEEDANFLVEHVAGNEDALLLKARVEKAKGYNAAAQEFYDKVIEANPFHADAFKERAEVREALGDLQGAEEDRNVSFNT</sequence>
<keyword evidence="1" id="KW-0677">Repeat</keyword>
<dbReference type="PANTHER" id="PTHR44858:SF1">
    <property type="entry name" value="UDP-N-ACETYLGLUCOSAMINE--PEPTIDE N-ACETYLGLUCOSAMINYLTRANSFERASE SPINDLY-RELATED"/>
    <property type="match status" value="1"/>
</dbReference>
<evidence type="ECO:0000313" key="3">
    <source>
        <dbReference type="EMBL" id="KDR52294.1"/>
    </source>
</evidence>
<keyword evidence="4" id="KW-1185">Reference proteome</keyword>